<dbReference type="Pfam" id="PF01943">
    <property type="entry name" value="Polysacc_synt"/>
    <property type="match status" value="1"/>
</dbReference>
<keyword evidence="8" id="KW-1185">Reference proteome</keyword>
<comment type="caution">
    <text evidence="7">The sequence shown here is derived from an EMBL/GenBank/DDBJ whole genome shotgun (WGS) entry which is preliminary data.</text>
</comment>
<feature type="transmembrane region" description="Helical" evidence="6">
    <location>
        <begin position="353"/>
        <end position="371"/>
    </location>
</feature>
<evidence type="ECO:0000256" key="2">
    <source>
        <dbReference type="ARBA" id="ARBA00022475"/>
    </source>
</evidence>
<dbReference type="InterPro" id="IPR050833">
    <property type="entry name" value="Poly_Biosynth_Transport"/>
</dbReference>
<feature type="transmembrane region" description="Helical" evidence="6">
    <location>
        <begin position="383"/>
        <end position="404"/>
    </location>
</feature>
<name>A0A4Z0R2K5_9FIRM</name>
<evidence type="ECO:0000256" key="1">
    <source>
        <dbReference type="ARBA" id="ARBA00004651"/>
    </source>
</evidence>
<feature type="transmembrane region" description="Helical" evidence="6">
    <location>
        <begin position="186"/>
        <end position="210"/>
    </location>
</feature>
<keyword evidence="5 6" id="KW-0472">Membrane</keyword>
<feature type="transmembrane region" description="Helical" evidence="6">
    <location>
        <begin position="276"/>
        <end position="301"/>
    </location>
</feature>
<dbReference type="EMBL" id="SPQQ01000006">
    <property type="protein sequence ID" value="TGE36834.1"/>
    <property type="molecule type" value="Genomic_DNA"/>
</dbReference>
<proteinExistence type="predicted"/>
<organism evidence="7 8">
    <name type="scientific">Desulfosporosinus fructosivorans</name>
    <dbReference type="NCBI Taxonomy" id="2018669"/>
    <lineage>
        <taxon>Bacteria</taxon>
        <taxon>Bacillati</taxon>
        <taxon>Bacillota</taxon>
        <taxon>Clostridia</taxon>
        <taxon>Eubacteriales</taxon>
        <taxon>Desulfitobacteriaceae</taxon>
        <taxon>Desulfosporosinus</taxon>
    </lineage>
</organism>
<feature type="transmembrane region" description="Helical" evidence="6">
    <location>
        <begin position="119"/>
        <end position="140"/>
    </location>
</feature>
<dbReference type="GO" id="GO:0005886">
    <property type="term" value="C:plasma membrane"/>
    <property type="evidence" value="ECO:0007669"/>
    <property type="project" value="UniProtKB-SubCell"/>
</dbReference>
<evidence type="ECO:0000256" key="4">
    <source>
        <dbReference type="ARBA" id="ARBA00022989"/>
    </source>
</evidence>
<feature type="transmembrane region" description="Helical" evidence="6">
    <location>
        <begin position="447"/>
        <end position="465"/>
    </location>
</feature>
<dbReference type="InterPro" id="IPR002797">
    <property type="entry name" value="Polysacc_synth"/>
</dbReference>
<gene>
    <name evidence="7" type="ORF">E4K67_17165</name>
</gene>
<feature type="transmembrane region" description="Helical" evidence="6">
    <location>
        <begin position="416"/>
        <end position="435"/>
    </location>
</feature>
<evidence type="ECO:0000256" key="5">
    <source>
        <dbReference type="ARBA" id="ARBA00023136"/>
    </source>
</evidence>
<dbReference type="CDD" id="cd13124">
    <property type="entry name" value="MATE_SpoVB_like"/>
    <property type="match status" value="1"/>
</dbReference>
<dbReference type="InterPro" id="IPR024923">
    <property type="entry name" value="PG_synth_SpoVB"/>
</dbReference>
<evidence type="ECO:0000256" key="3">
    <source>
        <dbReference type="ARBA" id="ARBA00022692"/>
    </source>
</evidence>
<dbReference type="OrthoDB" id="9775950at2"/>
<evidence type="ECO:0000256" key="6">
    <source>
        <dbReference type="SAM" id="Phobius"/>
    </source>
</evidence>
<feature type="transmembrane region" description="Helical" evidence="6">
    <location>
        <begin position="322"/>
        <end position="341"/>
    </location>
</feature>
<keyword evidence="2" id="KW-1003">Cell membrane</keyword>
<comment type="subcellular location">
    <subcellularLocation>
        <location evidence="1">Cell membrane</location>
        <topology evidence="1">Multi-pass membrane protein</topology>
    </subcellularLocation>
</comment>
<feature type="transmembrane region" description="Helical" evidence="6">
    <location>
        <begin position="40"/>
        <end position="66"/>
    </location>
</feature>
<dbReference type="RefSeq" id="WP_135548863.1">
    <property type="nucleotide sequence ID" value="NZ_SPQQ01000006.1"/>
</dbReference>
<sequence length="514" mass="56268">MPKRTFVYGATILLGANLVNRVLGFAYQYLIMNHIGGEAYGLFNMVFPIYMLALVLTTAGIPLAIAKMVSEEVSLGRTAQAQAIFRLAFWILFISGAIVSSVLYFLTPFLTHRIFPDPRVLTIFQICTPAIFIVSLSSVFRGYFQGLQNMVPTAISQICEQIIRVLVGYTAALQLLNSGVEWAAAGLALGMLAGEIVGLLVIAFQYQFVWPKFKRNNQEAVYSSRIILSKLWHLASPVTVGRLFSTGLSALDALLIPLRLQVAGYGAREATTLFGQLGGAAFTLLTFPSVFTFALATSLVPAISEAAARNQLQVVRARSAEAIRLTILIGIPCLIILFYFARPLTSFFKSTEIAPILRLLAVGGIFSYIQQTTTGILQGLGKVHLPVLHSIIAAFIRIPILVYLTGLPQWGLRGTAMAYIIGFIIMAFLNLIAITRSTGMALDLQRFLLQPVSGGIGMLLIFHFLDPILGQQVVGYITEFTAGIILYSLILFFNGGITLTDLKRLPWIGKYLPR</sequence>
<evidence type="ECO:0000313" key="7">
    <source>
        <dbReference type="EMBL" id="TGE36834.1"/>
    </source>
</evidence>
<evidence type="ECO:0000313" key="8">
    <source>
        <dbReference type="Proteomes" id="UP000298460"/>
    </source>
</evidence>
<accession>A0A4Z0R2K5</accession>
<dbReference type="Proteomes" id="UP000298460">
    <property type="component" value="Unassembled WGS sequence"/>
</dbReference>
<dbReference type="PIRSF" id="PIRSF038958">
    <property type="entry name" value="PG_synth_SpoVB"/>
    <property type="match status" value="1"/>
</dbReference>
<protein>
    <submittedName>
        <fullName evidence="7">Polysaccharide biosynthesis protein</fullName>
    </submittedName>
</protein>
<dbReference type="AlphaFoldDB" id="A0A4Z0R2K5"/>
<feature type="transmembrane region" description="Helical" evidence="6">
    <location>
        <begin position="477"/>
        <end position="500"/>
    </location>
</feature>
<dbReference type="PANTHER" id="PTHR30250:SF24">
    <property type="entry name" value="STAGE V SPORULATION PROTEIN B"/>
    <property type="match status" value="1"/>
</dbReference>
<keyword evidence="3 6" id="KW-0812">Transmembrane</keyword>
<keyword evidence="4 6" id="KW-1133">Transmembrane helix</keyword>
<feature type="transmembrane region" description="Helical" evidence="6">
    <location>
        <begin position="87"/>
        <end position="107"/>
    </location>
</feature>
<dbReference type="PANTHER" id="PTHR30250">
    <property type="entry name" value="PST FAMILY PREDICTED COLANIC ACID TRANSPORTER"/>
    <property type="match status" value="1"/>
</dbReference>
<reference evidence="7 8" key="1">
    <citation type="submission" date="2019-03" db="EMBL/GenBank/DDBJ databases">
        <title>Draft Genome Sequence of Desulfosporosinus fructosivorans Strain 63.6F, Isolated from Marine Sediment in the Baltic Sea.</title>
        <authorList>
            <person name="Hausmann B."/>
            <person name="Vandieken V."/>
            <person name="Pjevac P."/>
            <person name="Schreck K."/>
            <person name="Herbold C.W."/>
            <person name="Loy A."/>
        </authorList>
    </citation>
    <scope>NUCLEOTIDE SEQUENCE [LARGE SCALE GENOMIC DNA]</scope>
    <source>
        <strain evidence="7 8">63.6F</strain>
    </source>
</reference>